<accession>A0A1G9GWW0</accession>
<dbReference type="STRING" id="321763.SAMN04488692_10131"/>
<dbReference type="Pfam" id="PF00392">
    <property type="entry name" value="GntR"/>
    <property type="match status" value="1"/>
</dbReference>
<keyword evidence="6" id="KW-1185">Reference proteome</keyword>
<evidence type="ECO:0000259" key="4">
    <source>
        <dbReference type="PROSITE" id="PS50949"/>
    </source>
</evidence>
<evidence type="ECO:0000256" key="2">
    <source>
        <dbReference type="ARBA" id="ARBA00023125"/>
    </source>
</evidence>
<dbReference type="AlphaFoldDB" id="A0A1G9GWW0"/>
<dbReference type="OrthoDB" id="9781630at2"/>
<feature type="domain" description="HTH gntR-type" evidence="4">
    <location>
        <begin position="9"/>
        <end position="76"/>
    </location>
</feature>
<dbReference type="InterPro" id="IPR000485">
    <property type="entry name" value="AsnC-type_HTH_dom"/>
</dbReference>
<dbReference type="PRINTS" id="PR00033">
    <property type="entry name" value="HTHASNC"/>
</dbReference>
<dbReference type="Proteomes" id="UP000199476">
    <property type="component" value="Unassembled WGS sequence"/>
</dbReference>
<dbReference type="Gene3D" id="1.20.120.530">
    <property type="entry name" value="GntR ligand-binding domain-like"/>
    <property type="match status" value="1"/>
</dbReference>
<dbReference type="Pfam" id="PF07729">
    <property type="entry name" value="FCD"/>
    <property type="match status" value="1"/>
</dbReference>
<dbReference type="SMART" id="SM00895">
    <property type="entry name" value="FCD"/>
    <property type="match status" value="1"/>
</dbReference>
<dbReference type="GO" id="GO:0003700">
    <property type="term" value="F:DNA-binding transcription factor activity"/>
    <property type="evidence" value="ECO:0007669"/>
    <property type="project" value="InterPro"/>
</dbReference>
<dbReference type="InterPro" id="IPR036390">
    <property type="entry name" value="WH_DNA-bd_sf"/>
</dbReference>
<organism evidence="5 6">
    <name type="scientific">Halarsenatibacter silvermanii</name>
    <dbReference type="NCBI Taxonomy" id="321763"/>
    <lineage>
        <taxon>Bacteria</taxon>
        <taxon>Bacillati</taxon>
        <taxon>Bacillota</taxon>
        <taxon>Clostridia</taxon>
        <taxon>Halanaerobiales</taxon>
        <taxon>Halarsenatibacteraceae</taxon>
        <taxon>Halarsenatibacter</taxon>
    </lineage>
</organism>
<gene>
    <name evidence="5" type="ORF">SAMN04488692_10131</name>
</gene>
<dbReference type="RefSeq" id="WP_089757477.1">
    <property type="nucleotide sequence ID" value="NZ_FNGO01000001.1"/>
</dbReference>
<protein>
    <submittedName>
        <fullName evidence="5">DNA-binding transcriptional regulator, GntR family</fullName>
    </submittedName>
</protein>
<dbReference type="SUPFAM" id="SSF46785">
    <property type="entry name" value="Winged helix' DNA-binding domain"/>
    <property type="match status" value="1"/>
</dbReference>
<keyword evidence="1" id="KW-0805">Transcription regulation</keyword>
<dbReference type="PRINTS" id="PR00035">
    <property type="entry name" value="HTHGNTR"/>
</dbReference>
<dbReference type="InterPro" id="IPR008920">
    <property type="entry name" value="TF_FadR/GntR_C"/>
</dbReference>
<dbReference type="InterPro" id="IPR000524">
    <property type="entry name" value="Tscrpt_reg_HTH_GntR"/>
</dbReference>
<dbReference type="PANTHER" id="PTHR43537:SF24">
    <property type="entry name" value="GLUCONATE OPERON TRANSCRIPTIONAL REPRESSOR"/>
    <property type="match status" value="1"/>
</dbReference>
<dbReference type="GO" id="GO:0043565">
    <property type="term" value="F:sequence-specific DNA binding"/>
    <property type="evidence" value="ECO:0007669"/>
    <property type="project" value="InterPro"/>
</dbReference>
<dbReference type="CDD" id="cd07377">
    <property type="entry name" value="WHTH_GntR"/>
    <property type="match status" value="1"/>
</dbReference>
<dbReference type="SUPFAM" id="SSF48008">
    <property type="entry name" value="GntR ligand-binding domain-like"/>
    <property type="match status" value="1"/>
</dbReference>
<dbReference type="InterPro" id="IPR011711">
    <property type="entry name" value="GntR_C"/>
</dbReference>
<dbReference type="SMART" id="SM00345">
    <property type="entry name" value="HTH_GNTR"/>
    <property type="match status" value="1"/>
</dbReference>
<name>A0A1G9GWW0_9FIRM</name>
<dbReference type="InterPro" id="IPR036388">
    <property type="entry name" value="WH-like_DNA-bd_sf"/>
</dbReference>
<reference evidence="5 6" key="1">
    <citation type="submission" date="2016-10" db="EMBL/GenBank/DDBJ databases">
        <authorList>
            <person name="de Groot N.N."/>
        </authorList>
    </citation>
    <scope>NUCLEOTIDE SEQUENCE [LARGE SCALE GENOMIC DNA]</scope>
    <source>
        <strain evidence="5 6">SLAS-1</strain>
    </source>
</reference>
<evidence type="ECO:0000313" key="5">
    <source>
        <dbReference type="EMBL" id="SDL05161.1"/>
    </source>
</evidence>
<dbReference type="Gene3D" id="1.10.10.10">
    <property type="entry name" value="Winged helix-like DNA-binding domain superfamily/Winged helix DNA-binding domain"/>
    <property type="match status" value="1"/>
</dbReference>
<keyword evidence="2 5" id="KW-0238">DNA-binding</keyword>
<evidence type="ECO:0000313" key="6">
    <source>
        <dbReference type="Proteomes" id="UP000199476"/>
    </source>
</evidence>
<dbReference type="EMBL" id="FNGO01000001">
    <property type="protein sequence ID" value="SDL05161.1"/>
    <property type="molecule type" value="Genomic_DNA"/>
</dbReference>
<evidence type="ECO:0000256" key="3">
    <source>
        <dbReference type="ARBA" id="ARBA00023163"/>
    </source>
</evidence>
<evidence type="ECO:0000256" key="1">
    <source>
        <dbReference type="ARBA" id="ARBA00023015"/>
    </source>
</evidence>
<dbReference type="PANTHER" id="PTHR43537">
    <property type="entry name" value="TRANSCRIPTIONAL REGULATOR, GNTR FAMILY"/>
    <property type="match status" value="1"/>
</dbReference>
<keyword evidence="3" id="KW-0804">Transcription</keyword>
<proteinExistence type="predicted"/>
<sequence>MSSQKFQHRKLSTRVAEYLKEQIFKKNYKRGEHIPETEIADELGVSRAPVREAIKELENQGLIETIPRRGSYVVDFGEENLKEIYEIRILLETRVLEILIEGDLLDEEDFSHLEGLVEKMLAIVDKNKSQREKVVELNRVDISFHKYLWKKSEREMTRELLGRIYNQLKLAMIVDTHLEEDLKESSRTHYRIIEALKEDDIEKAHQALIDHIVSFNRELMERPQYELNL</sequence>
<dbReference type="PROSITE" id="PS50949">
    <property type="entry name" value="HTH_GNTR"/>
    <property type="match status" value="1"/>
</dbReference>